<name>A0A9P6EIX8_9AGAR</name>
<feature type="transmembrane region" description="Helical" evidence="1">
    <location>
        <begin position="74"/>
        <end position="92"/>
    </location>
</feature>
<gene>
    <name evidence="2" type="ORF">CPB83DRAFT_905852</name>
</gene>
<keyword evidence="1" id="KW-1133">Transmembrane helix</keyword>
<dbReference type="OrthoDB" id="3044457at2759"/>
<evidence type="ECO:0000256" key="1">
    <source>
        <dbReference type="SAM" id="Phobius"/>
    </source>
</evidence>
<keyword evidence="3" id="KW-1185">Reference proteome</keyword>
<reference evidence="2" key="1">
    <citation type="submission" date="2020-11" db="EMBL/GenBank/DDBJ databases">
        <authorList>
            <consortium name="DOE Joint Genome Institute"/>
            <person name="Ahrendt S."/>
            <person name="Riley R."/>
            <person name="Andreopoulos W."/>
            <person name="Labutti K."/>
            <person name="Pangilinan J."/>
            <person name="Ruiz-Duenas F.J."/>
            <person name="Barrasa J.M."/>
            <person name="Sanchez-Garcia M."/>
            <person name="Camarero S."/>
            <person name="Miyauchi S."/>
            <person name="Serrano A."/>
            <person name="Linde D."/>
            <person name="Babiker R."/>
            <person name="Drula E."/>
            <person name="Ayuso-Fernandez I."/>
            <person name="Pacheco R."/>
            <person name="Padilla G."/>
            <person name="Ferreira P."/>
            <person name="Barriuso J."/>
            <person name="Kellner H."/>
            <person name="Castanera R."/>
            <person name="Alfaro M."/>
            <person name="Ramirez L."/>
            <person name="Pisabarro A.G."/>
            <person name="Kuo A."/>
            <person name="Tritt A."/>
            <person name="Lipzen A."/>
            <person name="He G."/>
            <person name="Yan M."/>
            <person name="Ng V."/>
            <person name="Cullen D."/>
            <person name="Martin F."/>
            <person name="Rosso M.-N."/>
            <person name="Henrissat B."/>
            <person name="Hibbett D."/>
            <person name="Martinez A.T."/>
            <person name="Grigoriev I.V."/>
        </authorList>
    </citation>
    <scope>NUCLEOTIDE SEQUENCE</scope>
    <source>
        <strain evidence="2">CBS 506.95</strain>
    </source>
</reference>
<organism evidence="2 3">
    <name type="scientific">Crepidotus variabilis</name>
    <dbReference type="NCBI Taxonomy" id="179855"/>
    <lineage>
        <taxon>Eukaryota</taxon>
        <taxon>Fungi</taxon>
        <taxon>Dikarya</taxon>
        <taxon>Basidiomycota</taxon>
        <taxon>Agaricomycotina</taxon>
        <taxon>Agaricomycetes</taxon>
        <taxon>Agaricomycetidae</taxon>
        <taxon>Agaricales</taxon>
        <taxon>Agaricineae</taxon>
        <taxon>Crepidotaceae</taxon>
        <taxon>Crepidotus</taxon>
    </lineage>
</organism>
<dbReference type="AlphaFoldDB" id="A0A9P6EIX8"/>
<feature type="transmembrane region" description="Helical" evidence="1">
    <location>
        <begin position="155"/>
        <end position="175"/>
    </location>
</feature>
<accession>A0A9P6EIX8</accession>
<sequence>MGRFFQTMAQSKIYDLAKLESFPGLLAALEAFFTLQADGDDSKASRCPVLKTYLRAKQRLQTFDRHTAFLPESVSLLNMQFITAIVAVAALVSHTNAMAVRSDACADVCQTIKPECSADTTARGFEGCWGCCEPLTTISPSDNQRYYSDVFTMRFFISAVAILSALALNVSAGVVCTAVCRPEKPVCPAGQAPGGSEGCWGCCAPIYSPGPIVSKPVVSPTPAIDTRQDSGGDGVVCTKECKLVKPVCPYNQKASGFEGCWGCCVPI</sequence>
<evidence type="ECO:0000313" key="2">
    <source>
        <dbReference type="EMBL" id="KAF9529738.1"/>
    </source>
</evidence>
<keyword evidence="1" id="KW-0812">Transmembrane</keyword>
<keyword evidence="1" id="KW-0472">Membrane</keyword>
<dbReference type="EMBL" id="MU157844">
    <property type="protein sequence ID" value="KAF9529738.1"/>
    <property type="molecule type" value="Genomic_DNA"/>
</dbReference>
<evidence type="ECO:0000313" key="3">
    <source>
        <dbReference type="Proteomes" id="UP000807306"/>
    </source>
</evidence>
<proteinExistence type="predicted"/>
<protein>
    <submittedName>
        <fullName evidence="2">Uncharacterized protein</fullName>
    </submittedName>
</protein>
<comment type="caution">
    <text evidence="2">The sequence shown here is derived from an EMBL/GenBank/DDBJ whole genome shotgun (WGS) entry which is preliminary data.</text>
</comment>
<dbReference type="Proteomes" id="UP000807306">
    <property type="component" value="Unassembled WGS sequence"/>
</dbReference>